<keyword evidence="1" id="KW-1133">Transmembrane helix</keyword>
<evidence type="ECO:0000256" key="1">
    <source>
        <dbReference type="SAM" id="Phobius"/>
    </source>
</evidence>
<dbReference type="RefSeq" id="XP_067715388.1">
    <property type="nucleotide sequence ID" value="XM_067859287.1"/>
</dbReference>
<dbReference type="Proteomes" id="UP001497744">
    <property type="component" value="Unassembled WGS sequence"/>
</dbReference>
<keyword evidence="3" id="KW-1185">Reference proteome</keyword>
<feature type="transmembrane region" description="Helical" evidence="1">
    <location>
        <begin position="829"/>
        <end position="850"/>
    </location>
</feature>
<dbReference type="GeneID" id="94194800"/>
<evidence type="ECO:0000313" key="2">
    <source>
        <dbReference type="EMBL" id="GIX63319.1"/>
    </source>
</evidence>
<accession>A0AAV4LU47</accession>
<proteinExistence type="predicted"/>
<keyword evidence="1" id="KW-0812">Transmembrane</keyword>
<organism evidence="2 3">
    <name type="scientific">Babesia caballi</name>
    <dbReference type="NCBI Taxonomy" id="5871"/>
    <lineage>
        <taxon>Eukaryota</taxon>
        <taxon>Sar</taxon>
        <taxon>Alveolata</taxon>
        <taxon>Apicomplexa</taxon>
        <taxon>Aconoidasida</taxon>
        <taxon>Piroplasmida</taxon>
        <taxon>Babesiidae</taxon>
        <taxon>Babesia</taxon>
    </lineage>
</organism>
<comment type="caution">
    <text evidence="2">The sequence shown here is derived from an EMBL/GenBank/DDBJ whole genome shotgun (WGS) entry which is preliminary data.</text>
</comment>
<gene>
    <name evidence="2" type="ORF">BcabD6B2_27540</name>
</gene>
<reference evidence="2 3" key="1">
    <citation type="submission" date="2021-06" db="EMBL/GenBank/DDBJ databases">
        <title>Genome sequence of Babesia caballi.</title>
        <authorList>
            <person name="Yamagishi J."/>
            <person name="Kidaka T."/>
            <person name="Ochi A."/>
        </authorList>
    </citation>
    <scope>NUCLEOTIDE SEQUENCE [LARGE SCALE GENOMIC DNA]</scope>
    <source>
        <strain evidence="2">USDA-D6B2</strain>
    </source>
</reference>
<name>A0AAV4LU47_BABCB</name>
<keyword evidence="1" id="KW-0472">Membrane</keyword>
<dbReference type="EMBL" id="BPLF01000002">
    <property type="protein sequence ID" value="GIX63319.1"/>
    <property type="molecule type" value="Genomic_DNA"/>
</dbReference>
<protein>
    <submittedName>
        <fullName evidence="2">Variant erythrocyte surface antigen-1 family protein</fullName>
    </submittedName>
</protein>
<evidence type="ECO:0000313" key="3">
    <source>
        <dbReference type="Proteomes" id="UP001497744"/>
    </source>
</evidence>
<sequence length="892" mass="97996">MLPLCSPLPAFAYLSSNCPSNLKEAIDWILRVTGKDGGSSGNGTSQLASAVENLLSTAGVKNIKPNIDINKGLIDNLATGLATFIGYKNPGSSNEIGTEGIAIKTGYKKAYVGEWKTVFQESPGGSTPDKAPPEFGAKIFVGCLPLCFYGLSYLYWRCSDKGAWKTLKLNDRYGSALKNFMAGQGFDTNQLKGDNNGGQIVAEALKSFNSFHSTINENTSFTHFLKNLRSAASTTTHPLSTLFLGATFYFESKRPKTHKSPSTIRQMLFWLCALTTSPHFIDLIDKFSDVIGADFKIAVSGRAGGHGLQTLSADDLAVNLVTSSLLSSNILVTIQGLGDPENPLLHEIYGISEFSYPSSGTALFNALSDYTYALQFQLLFLFQQCSRSTIHGCAWQDCKYGSGVAAHSDSHICPSKCTSNHTSGNHIANCTHTCSGHSPLQAFLTDNLKGFSPPTETNRHIYADHHPGSMCHVTMGFSPEHIKVVDKKGSDIQKTLRPLCGSDMSPLRQLCEKLSCLTKRTPRNLGDVFGFYLQLISQLFSDRLNIGSLLANMLVSLQSSSQSLTQNNDIYAALGYMDAAVAKRLSESPPHPPSGQALSLLSIYNELPFWFQLFMLDGSNDLAVTLFDLRQHCHKEGTSFEIKHNDTGCSKVNDLWSLYYNVSDPNNKHKACASGTCGGYLYPLCYANGATYAPKHATSYLSWVLYLTDDLYTGFDELKAHFEKLKCVNCATCSNQGNCHTGPSAQCSCTSIVKCSGVLRLLYSSGFNFNTTTLLNGWNKERTGWKPNPTIKRSCQNFHSQLSNVLAENAPLHDLLLAIDDFLYMFRFYFFYNLSTFWLCSLAILLYFIFYGIDAMHIQSHVHLPSSHTMPPIGLLTTGKVPALTKLTYYMP</sequence>
<dbReference type="AlphaFoldDB" id="A0AAV4LU47"/>